<feature type="transmembrane region" description="Helical" evidence="5">
    <location>
        <begin position="182"/>
        <end position="207"/>
    </location>
</feature>
<reference evidence="7 8" key="1">
    <citation type="submission" date="2024-03" db="EMBL/GenBank/DDBJ databases">
        <title>Ignisphaera cupida sp. nov., a hyperthermophilic hydrolytic archaeon from a hot spring of Kamchatka, and proposal of Ignisphaeraceae fam. nov.</title>
        <authorList>
            <person name="Podosokorskaya O.A."/>
            <person name="Elcheninov A.G."/>
            <person name="Maltseva A.I."/>
            <person name="Zayulina K.S."/>
            <person name="Novikov A."/>
            <person name="Merkel A.Y."/>
        </authorList>
    </citation>
    <scope>NUCLEOTIDE SEQUENCE [LARGE SCALE GENOMIC DNA]</scope>
    <source>
        <strain evidence="7 8">38H-sp</strain>
    </source>
</reference>
<organism evidence="7 8">
    <name type="scientific">Rarispira pelagica</name>
    <dbReference type="NCBI Taxonomy" id="3141764"/>
    <lineage>
        <taxon>Bacteria</taxon>
        <taxon>Pseudomonadati</taxon>
        <taxon>Spirochaetota</taxon>
        <taxon>Spirochaetia</taxon>
        <taxon>Winmispirales</taxon>
        <taxon>Winmispiraceae</taxon>
        <taxon>Rarispira</taxon>
    </lineage>
</organism>
<protein>
    <submittedName>
        <fullName evidence="7">Calcium/sodium antiporter</fullName>
    </submittedName>
</protein>
<dbReference type="Proteomes" id="UP001466331">
    <property type="component" value="Unassembled WGS sequence"/>
</dbReference>
<dbReference type="RefSeq" id="WP_420069212.1">
    <property type="nucleotide sequence ID" value="NZ_JBCHKQ010000002.1"/>
</dbReference>
<dbReference type="Pfam" id="PF01699">
    <property type="entry name" value="Na_Ca_ex"/>
    <property type="match status" value="2"/>
</dbReference>
<feature type="transmembrane region" description="Helical" evidence="5">
    <location>
        <begin position="37"/>
        <end position="64"/>
    </location>
</feature>
<keyword evidence="8" id="KW-1185">Reference proteome</keyword>
<comment type="subcellular location">
    <subcellularLocation>
        <location evidence="1">Membrane</location>
        <topology evidence="1">Multi-pass membrane protein</topology>
    </subcellularLocation>
</comment>
<feature type="transmembrane region" description="Helical" evidence="5">
    <location>
        <begin position="103"/>
        <end position="126"/>
    </location>
</feature>
<accession>A0ABU9UC63</accession>
<name>A0ABU9UC63_9SPIR</name>
<feature type="transmembrane region" description="Helical" evidence="5">
    <location>
        <begin position="6"/>
        <end position="25"/>
    </location>
</feature>
<keyword evidence="3 5" id="KW-1133">Transmembrane helix</keyword>
<evidence type="ECO:0000256" key="2">
    <source>
        <dbReference type="ARBA" id="ARBA00022692"/>
    </source>
</evidence>
<feature type="domain" description="Sodium/calcium exchanger membrane region" evidence="6">
    <location>
        <begin position="11"/>
        <end position="152"/>
    </location>
</feature>
<dbReference type="NCBIfam" id="TIGR00367">
    <property type="entry name" value="calcium/sodium antiporter"/>
    <property type="match status" value="1"/>
</dbReference>
<gene>
    <name evidence="7" type="ORF">WKV44_04310</name>
</gene>
<feature type="transmembrane region" description="Helical" evidence="5">
    <location>
        <begin position="219"/>
        <end position="242"/>
    </location>
</feature>
<dbReference type="Gene3D" id="1.20.1420.30">
    <property type="entry name" value="NCX, central ion-binding region"/>
    <property type="match status" value="2"/>
</dbReference>
<evidence type="ECO:0000313" key="7">
    <source>
        <dbReference type="EMBL" id="MEM5947762.1"/>
    </source>
</evidence>
<comment type="caution">
    <text evidence="7">The sequence shown here is derived from an EMBL/GenBank/DDBJ whole genome shotgun (WGS) entry which is preliminary data.</text>
</comment>
<feature type="transmembrane region" description="Helical" evidence="5">
    <location>
        <begin position="132"/>
        <end position="152"/>
    </location>
</feature>
<evidence type="ECO:0000256" key="1">
    <source>
        <dbReference type="ARBA" id="ARBA00004141"/>
    </source>
</evidence>
<evidence type="ECO:0000256" key="5">
    <source>
        <dbReference type="SAM" id="Phobius"/>
    </source>
</evidence>
<keyword evidence="4 5" id="KW-0472">Membrane</keyword>
<evidence type="ECO:0000256" key="3">
    <source>
        <dbReference type="ARBA" id="ARBA00022989"/>
    </source>
</evidence>
<keyword evidence="2 5" id="KW-0812">Transmembrane</keyword>
<evidence type="ECO:0000313" key="8">
    <source>
        <dbReference type="Proteomes" id="UP001466331"/>
    </source>
</evidence>
<sequence length="330" mass="35925">MSIIINSFVGLIGIAGLYWGGDFFISGASSLAKRFNISPLIIGLTVVAMGTSAPEFFVSGIAALSGHPTLSLGNVIGSNIANILLILGIVSIFHIISGNRQLIVFDFPWLFFSYILLLIGVIIFASAKASVLNIWLGLPMFCSLIIYLYILYRKAKKEGEAVLQERLEIDAVDDTSQKSIPIIFVLIVFGFSMLLAGSNMLINSAIWFAREVFNVSERFISLTVIAFGTSLPELVTSVVAAAKKESDISIGNIVGSNIFNTLGVAGFSAILAPLPVVFPAFWIDFAVMLGASVLLFLFLFLFKRVSIKAGFLFIILYVLYIAYLYNTRII</sequence>
<dbReference type="PANTHER" id="PTHR10846:SF8">
    <property type="entry name" value="INNER MEMBRANE PROTEIN YRBG"/>
    <property type="match status" value="1"/>
</dbReference>
<evidence type="ECO:0000259" key="6">
    <source>
        <dbReference type="Pfam" id="PF01699"/>
    </source>
</evidence>
<feature type="transmembrane region" description="Helical" evidence="5">
    <location>
        <begin position="254"/>
        <end position="274"/>
    </location>
</feature>
<feature type="transmembrane region" description="Helical" evidence="5">
    <location>
        <begin position="309"/>
        <end position="325"/>
    </location>
</feature>
<dbReference type="EMBL" id="JBCHKQ010000002">
    <property type="protein sequence ID" value="MEM5947762.1"/>
    <property type="molecule type" value="Genomic_DNA"/>
</dbReference>
<proteinExistence type="predicted"/>
<feature type="transmembrane region" description="Helical" evidence="5">
    <location>
        <begin position="76"/>
        <end position="96"/>
    </location>
</feature>
<dbReference type="InterPro" id="IPR004837">
    <property type="entry name" value="NaCa_Exmemb"/>
</dbReference>
<feature type="transmembrane region" description="Helical" evidence="5">
    <location>
        <begin position="280"/>
        <end position="302"/>
    </location>
</feature>
<dbReference type="PANTHER" id="PTHR10846">
    <property type="entry name" value="SODIUM/POTASSIUM/CALCIUM EXCHANGER"/>
    <property type="match status" value="1"/>
</dbReference>
<dbReference type="InterPro" id="IPR004481">
    <property type="entry name" value="K/Na/Ca-exchanger"/>
</dbReference>
<dbReference type="InterPro" id="IPR044880">
    <property type="entry name" value="NCX_ion-bd_dom_sf"/>
</dbReference>
<evidence type="ECO:0000256" key="4">
    <source>
        <dbReference type="ARBA" id="ARBA00023136"/>
    </source>
</evidence>
<feature type="domain" description="Sodium/calcium exchanger membrane region" evidence="6">
    <location>
        <begin position="183"/>
        <end position="325"/>
    </location>
</feature>